<sequence length="158" mass="17491">MEPRSVANSAKPPCAATLKDLISHLHRVFEDDHINVEYVHELMSSYQSNPKEWQQYAKFDRHSSVSPRGERAHKQIAQSLRASAAGKAPLSAPSCPLVVGQPDGAAHDAARRDKVPTATPLCLRRLAWRVARPAATVRLGRRNGLRWTLFDPSLGLRA</sequence>
<evidence type="ECO:0000313" key="1">
    <source>
        <dbReference type="EMBL" id="KAH7944866.1"/>
    </source>
</evidence>
<evidence type="ECO:0000313" key="2">
    <source>
        <dbReference type="Proteomes" id="UP000821865"/>
    </source>
</evidence>
<dbReference type="EMBL" id="CM023475">
    <property type="protein sequence ID" value="KAH7944866.1"/>
    <property type="molecule type" value="Genomic_DNA"/>
</dbReference>
<accession>A0ACB8CIU8</accession>
<reference evidence="1" key="1">
    <citation type="submission" date="2020-05" db="EMBL/GenBank/DDBJ databases">
        <title>Large-scale comparative analyses of tick genomes elucidate their genetic diversity and vector capacities.</title>
        <authorList>
            <person name="Jia N."/>
            <person name="Wang J."/>
            <person name="Shi W."/>
            <person name="Du L."/>
            <person name="Sun Y."/>
            <person name="Zhan W."/>
            <person name="Jiang J."/>
            <person name="Wang Q."/>
            <person name="Zhang B."/>
            <person name="Ji P."/>
            <person name="Sakyi L.B."/>
            <person name="Cui X."/>
            <person name="Yuan T."/>
            <person name="Jiang B."/>
            <person name="Yang W."/>
            <person name="Lam T.T.-Y."/>
            <person name="Chang Q."/>
            <person name="Ding S."/>
            <person name="Wang X."/>
            <person name="Zhu J."/>
            <person name="Ruan X."/>
            <person name="Zhao L."/>
            <person name="Wei J."/>
            <person name="Que T."/>
            <person name="Du C."/>
            <person name="Cheng J."/>
            <person name="Dai P."/>
            <person name="Han X."/>
            <person name="Huang E."/>
            <person name="Gao Y."/>
            <person name="Liu J."/>
            <person name="Shao H."/>
            <person name="Ye R."/>
            <person name="Li L."/>
            <person name="Wei W."/>
            <person name="Wang X."/>
            <person name="Wang C."/>
            <person name="Yang T."/>
            <person name="Huo Q."/>
            <person name="Li W."/>
            <person name="Guo W."/>
            <person name="Chen H."/>
            <person name="Zhou L."/>
            <person name="Ni X."/>
            <person name="Tian J."/>
            <person name="Zhou Y."/>
            <person name="Sheng Y."/>
            <person name="Liu T."/>
            <person name="Pan Y."/>
            <person name="Xia L."/>
            <person name="Li J."/>
            <person name="Zhao F."/>
            <person name="Cao W."/>
        </authorList>
    </citation>
    <scope>NUCLEOTIDE SEQUENCE</scope>
    <source>
        <strain evidence="1">Dsil-2018</strain>
    </source>
</reference>
<proteinExistence type="predicted"/>
<dbReference type="Proteomes" id="UP000821865">
    <property type="component" value="Chromosome 6"/>
</dbReference>
<organism evidence="1 2">
    <name type="scientific">Dermacentor silvarum</name>
    <name type="common">Tick</name>
    <dbReference type="NCBI Taxonomy" id="543639"/>
    <lineage>
        <taxon>Eukaryota</taxon>
        <taxon>Metazoa</taxon>
        <taxon>Ecdysozoa</taxon>
        <taxon>Arthropoda</taxon>
        <taxon>Chelicerata</taxon>
        <taxon>Arachnida</taxon>
        <taxon>Acari</taxon>
        <taxon>Parasitiformes</taxon>
        <taxon>Ixodida</taxon>
        <taxon>Ixodoidea</taxon>
        <taxon>Ixodidae</taxon>
        <taxon>Rhipicephalinae</taxon>
        <taxon>Dermacentor</taxon>
    </lineage>
</organism>
<name>A0ACB8CIU8_DERSI</name>
<protein>
    <submittedName>
        <fullName evidence="1">Uncharacterized protein</fullName>
    </submittedName>
</protein>
<comment type="caution">
    <text evidence="1">The sequence shown here is derived from an EMBL/GenBank/DDBJ whole genome shotgun (WGS) entry which is preliminary data.</text>
</comment>
<gene>
    <name evidence="1" type="ORF">HPB49_001319</name>
</gene>
<keyword evidence="2" id="KW-1185">Reference proteome</keyword>